<protein>
    <submittedName>
        <fullName evidence="2">Uncharacterized protein</fullName>
    </submittedName>
</protein>
<gene>
    <name evidence="2" type="ORF">MFIFM68171_07185</name>
</gene>
<reference evidence="2 3" key="1">
    <citation type="submission" date="2024-09" db="EMBL/GenBank/DDBJ databases">
        <title>Itraconazole resistance in Madurella fahalii resulting from another homologue of gene encoding cytochrome P450 14-alpha sterol demethylase (CYP51).</title>
        <authorList>
            <person name="Yoshioka I."/>
            <person name="Fahal A.H."/>
            <person name="Kaneko S."/>
            <person name="Yaguchi T."/>
        </authorList>
    </citation>
    <scope>NUCLEOTIDE SEQUENCE [LARGE SCALE GENOMIC DNA]</scope>
    <source>
        <strain evidence="2 3">IFM 68171</strain>
    </source>
</reference>
<feature type="compositionally biased region" description="Polar residues" evidence="1">
    <location>
        <begin position="135"/>
        <end position="150"/>
    </location>
</feature>
<dbReference type="EMBL" id="BAAFSV010000004">
    <property type="protein sequence ID" value="GAB1316975.1"/>
    <property type="molecule type" value="Genomic_DNA"/>
</dbReference>
<feature type="region of interest" description="Disordered" evidence="1">
    <location>
        <begin position="129"/>
        <end position="150"/>
    </location>
</feature>
<sequence>MNLDFKLTRHRSDAEGPVVEFETCVGIVVTGTPAGPDKLTRFLAHLGLGANWAEFSASYTEFMEAVVASRMNDMEATLLTVETDLTNHEYGDDEYLQETAADLAITYSKIPPRLQSLVGQGRPVRHLTHPFGTDASMQADQNNQVQVRNT</sequence>
<comment type="caution">
    <text evidence="2">The sequence shown here is derived from an EMBL/GenBank/DDBJ whole genome shotgun (WGS) entry which is preliminary data.</text>
</comment>
<proteinExistence type="predicted"/>
<organism evidence="2 3">
    <name type="scientific">Madurella fahalii</name>
    <dbReference type="NCBI Taxonomy" id="1157608"/>
    <lineage>
        <taxon>Eukaryota</taxon>
        <taxon>Fungi</taxon>
        <taxon>Dikarya</taxon>
        <taxon>Ascomycota</taxon>
        <taxon>Pezizomycotina</taxon>
        <taxon>Sordariomycetes</taxon>
        <taxon>Sordariomycetidae</taxon>
        <taxon>Sordariales</taxon>
        <taxon>Sordariales incertae sedis</taxon>
        <taxon>Madurella</taxon>
    </lineage>
</organism>
<evidence type="ECO:0000313" key="2">
    <source>
        <dbReference type="EMBL" id="GAB1316975.1"/>
    </source>
</evidence>
<name>A0ABQ0GH14_9PEZI</name>
<dbReference type="RefSeq" id="XP_070918706.1">
    <property type="nucleotide sequence ID" value="XM_071062605.1"/>
</dbReference>
<evidence type="ECO:0000256" key="1">
    <source>
        <dbReference type="SAM" id="MobiDB-lite"/>
    </source>
</evidence>
<accession>A0ABQ0GH14</accession>
<dbReference type="Proteomes" id="UP001628179">
    <property type="component" value="Unassembled WGS sequence"/>
</dbReference>
<dbReference type="GeneID" id="98177928"/>
<evidence type="ECO:0000313" key="3">
    <source>
        <dbReference type="Proteomes" id="UP001628179"/>
    </source>
</evidence>
<keyword evidence="3" id="KW-1185">Reference proteome</keyword>